<dbReference type="InterPro" id="IPR002293">
    <property type="entry name" value="AA/rel_permease1"/>
</dbReference>
<dbReference type="GO" id="GO:0005886">
    <property type="term" value="C:plasma membrane"/>
    <property type="evidence" value="ECO:0007669"/>
    <property type="project" value="UniProtKB-SubCell"/>
</dbReference>
<name>A0A420VFC5_9BACI</name>
<keyword evidence="5 7" id="KW-1133">Transmembrane helix</keyword>
<evidence type="ECO:0000256" key="3">
    <source>
        <dbReference type="ARBA" id="ARBA00022475"/>
    </source>
</evidence>
<feature type="transmembrane region" description="Helical" evidence="7">
    <location>
        <begin position="344"/>
        <end position="365"/>
    </location>
</feature>
<evidence type="ECO:0000256" key="7">
    <source>
        <dbReference type="SAM" id="Phobius"/>
    </source>
</evidence>
<feature type="transmembrane region" description="Helical" evidence="7">
    <location>
        <begin position="141"/>
        <end position="166"/>
    </location>
</feature>
<comment type="subcellular location">
    <subcellularLocation>
        <location evidence="1">Cell membrane</location>
        <topology evidence="1">Multi-pass membrane protein</topology>
    </subcellularLocation>
</comment>
<dbReference type="EMBL" id="AZRV01000023">
    <property type="protein sequence ID" value="RKO62311.1"/>
    <property type="molecule type" value="Genomic_DNA"/>
</dbReference>
<evidence type="ECO:0000256" key="5">
    <source>
        <dbReference type="ARBA" id="ARBA00022989"/>
    </source>
</evidence>
<reference evidence="8 9" key="1">
    <citation type="submission" date="2013-12" db="EMBL/GenBank/DDBJ databases">
        <title>Genome and proteome characterization of Caldibacillus debilis GB1 derived from a cellulolytic aero-tolerant co-culture.</title>
        <authorList>
            <person name="Wushke S.T."/>
            <person name="Zhang X."/>
            <person name="Fristensky B."/>
            <person name="Wilkins J.A."/>
            <person name="Levin D.B."/>
            <person name="Sparling R."/>
        </authorList>
    </citation>
    <scope>NUCLEOTIDE SEQUENCE [LARGE SCALE GENOMIC DNA]</scope>
    <source>
        <strain evidence="8 9">GB1</strain>
    </source>
</reference>
<feature type="transmembrane region" description="Helical" evidence="7">
    <location>
        <begin position="61"/>
        <end position="85"/>
    </location>
</feature>
<evidence type="ECO:0000256" key="4">
    <source>
        <dbReference type="ARBA" id="ARBA00022692"/>
    </source>
</evidence>
<evidence type="ECO:0000313" key="8">
    <source>
        <dbReference type="EMBL" id="RKO62311.1"/>
    </source>
</evidence>
<dbReference type="GO" id="GO:0022857">
    <property type="term" value="F:transmembrane transporter activity"/>
    <property type="evidence" value="ECO:0007669"/>
    <property type="project" value="InterPro"/>
</dbReference>
<dbReference type="Gene3D" id="1.20.1740.10">
    <property type="entry name" value="Amino acid/polyamine transporter I"/>
    <property type="match status" value="1"/>
</dbReference>
<feature type="transmembrane region" description="Helical" evidence="7">
    <location>
        <begin position="105"/>
        <end position="129"/>
    </location>
</feature>
<gene>
    <name evidence="8" type="ORF">Cdeb_01047</name>
</gene>
<evidence type="ECO:0000256" key="6">
    <source>
        <dbReference type="ARBA" id="ARBA00023136"/>
    </source>
</evidence>
<keyword evidence="9" id="KW-1185">Reference proteome</keyword>
<evidence type="ECO:0000256" key="2">
    <source>
        <dbReference type="ARBA" id="ARBA00022448"/>
    </source>
</evidence>
<feature type="transmembrane region" description="Helical" evidence="7">
    <location>
        <begin position="34"/>
        <end position="54"/>
    </location>
</feature>
<keyword evidence="6 7" id="KW-0472">Membrane</keyword>
<feature type="transmembrane region" description="Helical" evidence="7">
    <location>
        <begin position="313"/>
        <end position="338"/>
    </location>
</feature>
<organism evidence="8 9">
    <name type="scientific">Caldibacillus debilis GB1</name>
    <dbReference type="NCBI Taxonomy" id="1339248"/>
    <lineage>
        <taxon>Bacteria</taxon>
        <taxon>Bacillati</taxon>
        <taxon>Bacillota</taxon>
        <taxon>Bacilli</taxon>
        <taxon>Bacillales</taxon>
        <taxon>Bacillaceae</taxon>
        <taxon>Caldibacillus</taxon>
    </lineage>
</organism>
<evidence type="ECO:0000256" key="1">
    <source>
        <dbReference type="ARBA" id="ARBA00004651"/>
    </source>
</evidence>
<dbReference type="PANTHER" id="PTHR42770:SF15">
    <property type="entry name" value="GLUTAMATE_GAMMA-AMINOBUTYRATE ANTIPORTER-RELATED"/>
    <property type="match status" value="1"/>
</dbReference>
<dbReference type="PANTHER" id="PTHR42770">
    <property type="entry name" value="AMINO ACID TRANSPORTER-RELATED"/>
    <property type="match status" value="1"/>
</dbReference>
<keyword evidence="4 7" id="KW-0812">Transmembrane</keyword>
<sequence length="373" mass="41877">MAWYYWVNYPLWMGSLAVLFPIIIIQISGHEFGTFSSILISLAFIWLVCLVSCFPISESKWILNLAALFKVFIMLSLGVLGIYTALKHGVANTYTVKTMLPTFDIVSLSFVSVIIFNFLGFEVVTAMSGEMKDPQREIPKALIIGGILIAVFYLLAAFGVGVAIPYDELSTDSGLLDSLAILLGSKGKWLVTLVGLLFLFTLFANLISWAYGINYVALYASQNHCLPNVFKWKRKKNDMPVGSSILNGIFASTLVLIAPVMNHLGLEDVFWSFFGLNLVTLLLSYSFMFPSFLRLRKIDPESERPFKVKGNRWLLYFITYVPLALLIASILFTILPLNLDREELLFKLPLLTGTILAIFIGEFVVDRSLKQEK</sequence>
<feature type="transmembrane region" description="Helical" evidence="7">
    <location>
        <begin position="7"/>
        <end position="28"/>
    </location>
</feature>
<evidence type="ECO:0000313" key="9">
    <source>
        <dbReference type="Proteomes" id="UP000286235"/>
    </source>
</evidence>
<keyword evidence="3" id="KW-1003">Cell membrane</keyword>
<dbReference type="PIRSF" id="PIRSF006060">
    <property type="entry name" value="AA_transporter"/>
    <property type="match status" value="1"/>
</dbReference>
<dbReference type="Proteomes" id="UP000286235">
    <property type="component" value="Unassembled WGS sequence"/>
</dbReference>
<dbReference type="AlphaFoldDB" id="A0A420VFC5"/>
<protein>
    <submittedName>
        <fullName evidence="8">Agmatine:putrescine antiporter, APC superfamily</fullName>
    </submittedName>
</protein>
<keyword evidence="2" id="KW-0813">Transport</keyword>
<comment type="caution">
    <text evidence="8">The sequence shown here is derived from an EMBL/GenBank/DDBJ whole genome shotgun (WGS) entry which is preliminary data.</text>
</comment>
<feature type="transmembrane region" description="Helical" evidence="7">
    <location>
        <begin position="270"/>
        <end position="293"/>
    </location>
</feature>
<feature type="transmembrane region" description="Helical" evidence="7">
    <location>
        <begin position="239"/>
        <end position="258"/>
    </location>
</feature>
<proteinExistence type="predicted"/>
<accession>A0A420VFC5</accession>
<feature type="transmembrane region" description="Helical" evidence="7">
    <location>
        <begin position="189"/>
        <end position="218"/>
    </location>
</feature>
<dbReference type="InterPro" id="IPR050367">
    <property type="entry name" value="APC_superfamily"/>
</dbReference>
<dbReference type="Pfam" id="PF13520">
    <property type="entry name" value="AA_permease_2"/>
    <property type="match status" value="1"/>
</dbReference>